<dbReference type="PANTHER" id="PTHR32305">
    <property type="match status" value="1"/>
</dbReference>
<dbReference type="NCBIfam" id="TIGR03696">
    <property type="entry name" value="Rhs_assc_core"/>
    <property type="match status" value="1"/>
</dbReference>
<proteinExistence type="predicted"/>
<evidence type="ECO:0000313" key="3">
    <source>
        <dbReference type="Proteomes" id="UP001254608"/>
    </source>
</evidence>
<dbReference type="Gene3D" id="1.10.132.110">
    <property type="entry name" value="Serum amyloid A protein"/>
    <property type="match status" value="1"/>
</dbReference>
<dbReference type="PRINTS" id="PR00306">
    <property type="entry name" value="SERUMAMYLOID"/>
</dbReference>
<dbReference type="Pfam" id="PF05593">
    <property type="entry name" value="RHS_repeat"/>
    <property type="match status" value="1"/>
</dbReference>
<dbReference type="InterPro" id="IPR031325">
    <property type="entry name" value="RHS_repeat"/>
</dbReference>
<reference evidence="2 3" key="1">
    <citation type="submission" date="2023-09" db="EMBL/GenBank/DDBJ databases">
        <authorList>
            <person name="Rey-Velasco X."/>
        </authorList>
    </citation>
    <scope>NUCLEOTIDE SEQUENCE [LARGE SCALE GENOMIC DNA]</scope>
    <source>
        <strain evidence="2 3">W345</strain>
    </source>
</reference>
<evidence type="ECO:0000313" key="2">
    <source>
        <dbReference type="EMBL" id="MDT0498956.1"/>
    </source>
</evidence>
<dbReference type="EMBL" id="JAVRIC010000030">
    <property type="protein sequence ID" value="MDT0498956.1"/>
    <property type="molecule type" value="Genomic_DNA"/>
</dbReference>
<dbReference type="SMART" id="SM00197">
    <property type="entry name" value="SAA"/>
    <property type="match status" value="1"/>
</dbReference>
<organism evidence="2 3">
    <name type="scientific">Banduia mediterranea</name>
    <dbReference type="NCBI Taxonomy" id="3075609"/>
    <lineage>
        <taxon>Bacteria</taxon>
        <taxon>Pseudomonadati</taxon>
        <taxon>Pseudomonadota</taxon>
        <taxon>Gammaproteobacteria</taxon>
        <taxon>Nevskiales</taxon>
        <taxon>Algiphilaceae</taxon>
        <taxon>Banduia</taxon>
    </lineage>
</organism>
<dbReference type="NCBIfam" id="TIGR01643">
    <property type="entry name" value="YD_repeat_2x"/>
    <property type="match status" value="2"/>
</dbReference>
<dbReference type="InterPro" id="IPR000096">
    <property type="entry name" value="Serum_amyloid_A"/>
</dbReference>
<dbReference type="InterPro" id="IPR050708">
    <property type="entry name" value="T6SS_VgrG/RHS"/>
</dbReference>
<dbReference type="Pfam" id="PF00277">
    <property type="entry name" value="SAA"/>
    <property type="match status" value="1"/>
</dbReference>
<accession>A0ABU2WM84</accession>
<dbReference type="PANTHER" id="PTHR32305:SF15">
    <property type="entry name" value="PROTEIN RHSA-RELATED"/>
    <property type="match status" value="1"/>
</dbReference>
<dbReference type="Proteomes" id="UP001254608">
    <property type="component" value="Unassembled WGS sequence"/>
</dbReference>
<name>A0ABU2WM84_9GAMM</name>
<keyword evidence="3" id="KW-1185">Reference proteome</keyword>
<dbReference type="Gene3D" id="2.180.10.10">
    <property type="entry name" value="RHS repeat-associated core"/>
    <property type="match status" value="1"/>
</dbReference>
<sequence length="365" mass="40176">MRSATASASPTLPAKRCGGPTYDALDRVIGMTDALGRQIAFDYDAAGRLTAVTDARGNTTQYEYDEFDRLIRVEVYAAEDATAPERILEFSYDPLGRVRTQTDQGNEERYVYSGIERLAVLDAGNNLIRTYEHGPMIDELLGASGDEDWTHFVNHQNSVMAVAESGELAEFSYSPYGITTAEAHANDFRYTGRAQIADQLYEYRARYYDPTIGRFLSEDPIGFEGGPNYYAYVGGNPVSFTDPTGLYPGEDIIEFIPDAIGADIDFARNYLDMRRANTIGADKYFHCKANCEAASRGPGGAFESRILSEVRELTDEHIKGDSPQACNADRQANNQGRQGGGNNPTGSSCQQICSPFRLNGLPPNY</sequence>
<dbReference type="InterPro" id="IPR006530">
    <property type="entry name" value="YD"/>
</dbReference>
<gene>
    <name evidence="2" type="ORF">RM530_16555</name>
</gene>
<protein>
    <submittedName>
        <fullName evidence="2">RHS repeat-associated core domain-containing protein</fullName>
    </submittedName>
</protein>
<evidence type="ECO:0000256" key="1">
    <source>
        <dbReference type="SAM" id="MobiDB-lite"/>
    </source>
</evidence>
<comment type="caution">
    <text evidence="2">The sequence shown here is derived from an EMBL/GenBank/DDBJ whole genome shotgun (WGS) entry which is preliminary data.</text>
</comment>
<feature type="region of interest" description="Disordered" evidence="1">
    <location>
        <begin position="317"/>
        <end position="348"/>
    </location>
</feature>
<dbReference type="InterPro" id="IPR022385">
    <property type="entry name" value="Rhs_assc_core"/>
</dbReference>